<protein>
    <submittedName>
        <fullName evidence="3">Periplasmic mercury(+2) binding protein</fullName>
    </submittedName>
</protein>
<evidence type="ECO:0000259" key="2">
    <source>
        <dbReference type="PROSITE" id="PS50846"/>
    </source>
</evidence>
<dbReference type="Gene3D" id="3.30.70.100">
    <property type="match status" value="1"/>
</dbReference>
<dbReference type="EMBL" id="UOEH01000001">
    <property type="protein sequence ID" value="VAV89172.1"/>
    <property type="molecule type" value="Genomic_DNA"/>
</dbReference>
<dbReference type="PROSITE" id="PS50846">
    <property type="entry name" value="HMA_2"/>
    <property type="match status" value="1"/>
</dbReference>
<organism evidence="3">
    <name type="scientific">hydrothermal vent metagenome</name>
    <dbReference type="NCBI Taxonomy" id="652676"/>
    <lineage>
        <taxon>unclassified sequences</taxon>
        <taxon>metagenomes</taxon>
        <taxon>ecological metagenomes</taxon>
    </lineage>
</organism>
<dbReference type="InterPro" id="IPR001802">
    <property type="entry name" value="MerP/CopZ"/>
</dbReference>
<accession>A0A3B0RA38</accession>
<dbReference type="InterPro" id="IPR036163">
    <property type="entry name" value="HMA_dom_sf"/>
</dbReference>
<feature type="domain" description="HMA" evidence="2">
    <location>
        <begin position="42"/>
        <end position="108"/>
    </location>
</feature>
<dbReference type="InterPro" id="IPR006121">
    <property type="entry name" value="HMA_dom"/>
</dbReference>
<dbReference type="SUPFAM" id="SSF55008">
    <property type="entry name" value="HMA, heavy metal-associated domain"/>
    <property type="match status" value="1"/>
</dbReference>
<sequence>MKRSLIIIAAIGGLAIAGFAVANMTSSGNATASATDAAVVEKTQVFAIENMTCASCPITVKTAMKKVDGVSSVDVDFEAKTATVVYDPAVATAEQIANASTNAGYPASPADA</sequence>
<dbReference type="FunFam" id="3.30.70.100:FF:000001">
    <property type="entry name" value="ATPase copper transporting beta"/>
    <property type="match status" value="1"/>
</dbReference>
<dbReference type="Pfam" id="PF00403">
    <property type="entry name" value="HMA"/>
    <property type="match status" value="1"/>
</dbReference>
<dbReference type="PANTHER" id="PTHR46594:SF4">
    <property type="entry name" value="P-TYPE CATION-TRANSPORTING ATPASE"/>
    <property type="match status" value="1"/>
</dbReference>
<proteinExistence type="predicted"/>
<dbReference type="PANTHER" id="PTHR46594">
    <property type="entry name" value="P-TYPE CATION-TRANSPORTING ATPASE"/>
    <property type="match status" value="1"/>
</dbReference>
<dbReference type="PRINTS" id="PR00946">
    <property type="entry name" value="HGSCAVENGER"/>
</dbReference>
<evidence type="ECO:0000256" key="1">
    <source>
        <dbReference type="ARBA" id="ARBA00022723"/>
    </source>
</evidence>
<evidence type="ECO:0000313" key="3">
    <source>
        <dbReference type="EMBL" id="VAV89172.1"/>
    </source>
</evidence>
<dbReference type="GO" id="GO:0046872">
    <property type="term" value="F:metal ion binding"/>
    <property type="evidence" value="ECO:0007669"/>
    <property type="project" value="UniProtKB-KW"/>
</dbReference>
<gene>
    <name evidence="3" type="ORF">MNBD_ALPHA05-2096</name>
</gene>
<keyword evidence="1" id="KW-0479">Metal-binding</keyword>
<reference evidence="3" key="1">
    <citation type="submission" date="2018-06" db="EMBL/GenBank/DDBJ databases">
        <authorList>
            <person name="Zhirakovskaya E."/>
        </authorList>
    </citation>
    <scope>NUCLEOTIDE SEQUENCE</scope>
</reference>
<dbReference type="CDD" id="cd00371">
    <property type="entry name" value="HMA"/>
    <property type="match status" value="1"/>
</dbReference>
<dbReference type="AlphaFoldDB" id="A0A3B0RA38"/>
<name>A0A3B0RA38_9ZZZZ</name>